<sequence>MTSSTNQAPITREDVANTITGFVSDLFRELFERPDAMAVADQWMRGEVVFLVTRSGLAAVPADDPRPESDPGTGLYL</sequence>
<proteinExistence type="predicted"/>
<dbReference type="RefSeq" id="WP_155345571.1">
    <property type="nucleotide sequence ID" value="NZ_BAAAHM010000025.1"/>
</dbReference>
<dbReference type="AlphaFoldDB" id="A0A5M3XK66"/>
<gene>
    <name evidence="1" type="ORF">Aple_034250</name>
</gene>
<comment type="caution">
    <text evidence="1">The sequence shown here is derived from an EMBL/GenBank/DDBJ whole genome shotgun (WGS) entry which is preliminary data.</text>
</comment>
<protein>
    <submittedName>
        <fullName evidence="1">Uncharacterized protein</fullName>
    </submittedName>
</protein>
<name>A0A5M3XK66_9ACTN</name>
<dbReference type="EMBL" id="BLAF01000017">
    <property type="protein sequence ID" value="GES20529.1"/>
    <property type="molecule type" value="Genomic_DNA"/>
</dbReference>
<accession>A0A5M3XK66</accession>
<dbReference type="Proteomes" id="UP000377595">
    <property type="component" value="Unassembled WGS sequence"/>
</dbReference>
<organism evidence="1 2">
    <name type="scientific">Acrocarpospora pleiomorpha</name>
    <dbReference type="NCBI Taxonomy" id="90975"/>
    <lineage>
        <taxon>Bacteria</taxon>
        <taxon>Bacillati</taxon>
        <taxon>Actinomycetota</taxon>
        <taxon>Actinomycetes</taxon>
        <taxon>Streptosporangiales</taxon>
        <taxon>Streptosporangiaceae</taxon>
        <taxon>Acrocarpospora</taxon>
    </lineage>
</organism>
<evidence type="ECO:0000313" key="1">
    <source>
        <dbReference type="EMBL" id="GES20529.1"/>
    </source>
</evidence>
<reference evidence="1 2" key="1">
    <citation type="submission" date="2019-10" db="EMBL/GenBank/DDBJ databases">
        <title>Whole genome shotgun sequence of Acrocarpospora pleiomorpha NBRC 16267.</title>
        <authorList>
            <person name="Ichikawa N."/>
            <person name="Kimura A."/>
            <person name="Kitahashi Y."/>
            <person name="Komaki H."/>
            <person name="Oguchi A."/>
        </authorList>
    </citation>
    <scope>NUCLEOTIDE SEQUENCE [LARGE SCALE GENOMIC DNA]</scope>
    <source>
        <strain evidence="1 2">NBRC 16267</strain>
    </source>
</reference>
<evidence type="ECO:0000313" key="2">
    <source>
        <dbReference type="Proteomes" id="UP000377595"/>
    </source>
</evidence>
<keyword evidence="2" id="KW-1185">Reference proteome</keyword>